<dbReference type="EMBL" id="JBHSBD010000031">
    <property type="protein sequence ID" value="MFC3968230.1"/>
    <property type="molecule type" value="Genomic_DNA"/>
</dbReference>
<dbReference type="Gene3D" id="3.90.226.10">
    <property type="entry name" value="2-enoyl-CoA Hydratase, Chain A, domain 1"/>
    <property type="match status" value="1"/>
</dbReference>
<feature type="chain" id="PRO_5046516675" evidence="1">
    <location>
        <begin position="22"/>
        <end position="276"/>
    </location>
</feature>
<dbReference type="SUPFAM" id="SSF52096">
    <property type="entry name" value="ClpP/crotonase"/>
    <property type="match status" value="1"/>
</dbReference>
<evidence type="ECO:0000256" key="1">
    <source>
        <dbReference type="SAM" id="SignalP"/>
    </source>
</evidence>
<organism evidence="2 3">
    <name type="scientific">Rhizobium lemnae</name>
    <dbReference type="NCBI Taxonomy" id="1214924"/>
    <lineage>
        <taxon>Bacteria</taxon>
        <taxon>Pseudomonadati</taxon>
        <taxon>Pseudomonadota</taxon>
        <taxon>Alphaproteobacteria</taxon>
        <taxon>Hyphomicrobiales</taxon>
        <taxon>Rhizobiaceae</taxon>
        <taxon>Rhizobium/Agrobacterium group</taxon>
        <taxon>Rhizobium</taxon>
    </lineage>
</organism>
<sequence length="276" mass="29487">MLRFRAFSAFVAVFIAGSLSAVDANAETAADFAPFRVMNGADHVIALDGPIDFRAPLAFRRILAAYPETKGILLNSAGGSVQGALLIAEEVHEKKLATIVLPGTECMSACSFVFFAGDARLAGGSLGVHQMSGSADLKNAQLNLSDVLETLAKYGVHQGVITRMLRTPPESMYVFSQQEVVELGINRDRQRADTVSAPAAVQAVPTPQPLQQASAVSVEQEQAAKKFVLSLIAAGSLSKAGLIDLSGRVYSDPVEFYGKQLTRREIIEDKAKYAEK</sequence>
<feature type="signal peptide" evidence="1">
    <location>
        <begin position="1"/>
        <end position="21"/>
    </location>
</feature>
<reference evidence="3" key="1">
    <citation type="journal article" date="2019" name="Int. J. Syst. Evol. Microbiol.">
        <title>The Global Catalogue of Microorganisms (GCM) 10K type strain sequencing project: providing services to taxonomists for standard genome sequencing and annotation.</title>
        <authorList>
            <consortium name="The Broad Institute Genomics Platform"/>
            <consortium name="The Broad Institute Genome Sequencing Center for Infectious Disease"/>
            <person name="Wu L."/>
            <person name="Ma J."/>
        </authorList>
    </citation>
    <scope>NUCLEOTIDE SEQUENCE [LARGE SCALE GENOMIC DNA]</scope>
    <source>
        <strain evidence="3">TBRC 5781</strain>
    </source>
</reference>
<dbReference type="Proteomes" id="UP001595697">
    <property type="component" value="Unassembled WGS sequence"/>
</dbReference>
<keyword evidence="3" id="KW-1185">Reference proteome</keyword>
<dbReference type="InterPro" id="IPR029045">
    <property type="entry name" value="ClpP/crotonase-like_dom_sf"/>
</dbReference>
<name>A0ABV8E8K3_9HYPH</name>
<keyword evidence="1" id="KW-0732">Signal</keyword>
<comment type="caution">
    <text evidence="2">The sequence shown here is derived from an EMBL/GenBank/DDBJ whole genome shotgun (WGS) entry which is preliminary data.</text>
</comment>
<proteinExistence type="predicted"/>
<evidence type="ECO:0000313" key="2">
    <source>
        <dbReference type="EMBL" id="MFC3968230.1"/>
    </source>
</evidence>
<gene>
    <name evidence="2" type="ORF">ACFOVS_08830</name>
</gene>
<protein>
    <submittedName>
        <fullName evidence="2">Uncharacterized protein</fullName>
    </submittedName>
</protein>
<dbReference type="RefSeq" id="WP_247261886.1">
    <property type="nucleotide sequence ID" value="NZ_JALJQZ010000030.1"/>
</dbReference>
<evidence type="ECO:0000313" key="3">
    <source>
        <dbReference type="Proteomes" id="UP001595697"/>
    </source>
</evidence>
<accession>A0ABV8E8K3</accession>